<reference evidence="2" key="5">
    <citation type="journal article" date="2002" name="Nature">
        <title>Analysis of the mouse transcriptome based on functional annotation of 60,770 full-length cDNAs.</title>
        <authorList>
            <consortium name="The FANTOM Consortium and the RIKEN Genome Exploration Research Group Phase I and II Team"/>
        </authorList>
    </citation>
    <scope>NUCLEOTIDE SEQUENCE</scope>
    <source>
        <strain evidence="2">NOD</strain>
    </source>
</reference>
<reference evidence="2" key="1">
    <citation type="journal article" date="1999" name="Methods Enzymol.">
        <title>High-efficiency full-length cDNA cloning.</title>
        <authorList>
            <person name="Carninci P."/>
            <person name="Hayashizaki Y."/>
        </authorList>
    </citation>
    <scope>NUCLEOTIDE SEQUENCE</scope>
    <source>
        <strain evidence="2">NOD</strain>
    </source>
</reference>
<proteinExistence type="evidence at transcript level"/>
<reference evidence="2" key="7">
    <citation type="journal article" date="2005" name="Science">
        <title>The Transcriptional Landscape of the Mammalian Genome.</title>
        <authorList>
            <consortium name="The FANTOM Consortium"/>
            <consortium name="Riken Genome Exploration Research Group and Genome Science Group (Genome Network Project Core Group)"/>
        </authorList>
    </citation>
    <scope>NUCLEOTIDE SEQUENCE</scope>
    <source>
        <strain evidence="2">NOD</strain>
    </source>
</reference>
<reference evidence="2" key="4">
    <citation type="journal article" date="2001" name="Nature">
        <title>Functional annotation of a full-length mouse cDNA collection.</title>
        <authorList>
            <consortium name="The RIKEN Genome Exploration Research Group Phase II Team and the FANTOM Consortium"/>
        </authorList>
    </citation>
    <scope>NUCLEOTIDE SEQUENCE</scope>
    <source>
        <strain evidence="2">NOD</strain>
    </source>
</reference>
<evidence type="ECO:0000313" key="3">
    <source>
        <dbReference type="MGI" id="MGI:3588227"/>
    </source>
</evidence>
<gene>
    <name evidence="3" type="primary">G430095P16Rik</name>
</gene>
<reference evidence="2" key="6">
    <citation type="submission" date="2004-03" db="EMBL/GenBank/DDBJ databases">
        <authorList>
            <person name="Arakawa T."/>
            <person name="Carninci P."/>
            <person name="Fukuda S."/>
            <person name="Hashizume W."/>
            <person name="Hayashida K."/>
            <person name="Hori F."/>
            <person name="Iida J."/>
            <person name="Imamura K."/>
            <person name="Imotani K."/>
            <person name="Itoh M."/>
            <person name="Kanagawa S."/>
            <person name="Kawai J."/>
            <person name="Kojima M."/>
            <person name="Konno H."/>
            <person name="Murata M."/>
            <person name="Nakamura M."/>
            <person name="Ninomiya N."/>
            <person name="Nishiyori H."/>
            <person name="Nomura K."/>
            <person name="Ohno M."/>
            <person name="Sakazume N."/>
            <person name="Sano H."/>
            <person name="Sasaki D."/>
            <person name="Shibata K."/>
            <person name="Shiraki T."/>
            <person name="Tagami M."/>
            <person name="Tagami Y."/>
            <person name="Waki K."/>
            <person name="Watahiki A."/>
            <person name="Muramatsu M."/>
            <person name="Hayashizaki Y."/>
        </authorList>
    </citation>
    <scope>NUCLEOTIDE SEQUENCE</scope>
    <source>
        <strain evidence="2">NOD</strain>
    </source>
</reference>
<dbReference type="MGI" id="MGI:3588227">
    <property type="gene designation" value="G430095P16Rik"/>
</dbReference>
<protein>
    <submittedName>
        <fullName evidence="2">Uncharacterized protein</fullName>
    </submittedName>
</protein>
<evidence type="ECO:0000256" key="1">
    <source>
        <dbReference type="SAM" id="MobiDB-lite"/>
    </source>
</evidence>
<reference evidence="2" key="8">
    <citation type="journal article" date="2005" name="Science">
        <title>Antisense Transcription in the Mammalian Transcriptome.</title>
        <authorList>
            <consortium name="RIKEN Genome Exploration Research Group and Genome Science Group (Genome Network Project Core Group) and the FANTOM Consortium"/>
        </authorList>
    </citation>
    <scope>NUCLEOTIDE SEQUENCE</scope>
    <source>
        <strain evidence="2">NOD</strain>
    </source>
</reference>
<dbReference type="OrthoDB" id="10479118at2759"/>
<feature type="compositionally biased region" description="Acidic residues" evidence="1">
    <location>
        <begin position="74"/>
        <end position="86"/>
    </location>
</feature>
<dbReference type="AlphaFoldDB" id="Q3U2D5"/>
<sequence length="148" mass="16168">MPESLKVPPNKRGHRKQGLSHHHCHAHTCIHVIGPSARLAAASGRRAACPRIEHIIYWTLHLTVVDGLGALGAAEEEEEEEEEEEASQVGQSSRHPSSRSRASPDLLSLRLPGHPEGPSKNRQSTFICLPHPTHSFLLALSCAVELSH</sequence>
<name>Q3U2D5_MOUSE</name>
<dbReference type="EMBL" id="AK155345">
    <property type="protein sequence ID" value="BAE33206.1"/>
    <property type="molecule type" value="mRNA"/>
</dbReference>
<feature type="compositionally biased region" description="Low complexity" evidence="1">
    <location>
        <begin position="92"/>
        <end position="104"/>
    </location>
</feature>
<feature type="region of interest" description="Disordered" evidence="1">
    <location>
        <begin position="72"/>
        <end position="123"/>
    </location>
</feature>
<reference evidence="2" key="2">
    <citation type="journal article" date="2000" name="Genome Res.">
        <title>Normalization and subtraction of cap-trapper-selected cDNAs to prepare full-length cDNA libraries for rapid discovery of new genes.</title>
        <authorList>
            <person name="Carninci P."/>
            <person name="Shibata Y."/>
            <person name="Hayatsu N."/>
            <person name="Sugahara Y."/>
            <person name="Shibata K."/>
            <person name="Itoh M."/>
            <person name="Konno H."/>
            <person name="Okazaki Y."/>
            <person name="Muramatsu M."/>
            <person name="Hayashizaki Y."/>
        </authorList>
    </citation>
    <scope>NUCLEOTIDE SEQUENCE</scope>
    <source>
        <strain evidence="2">NOD</strain>
    </source>
</reference>
<evidence type="ECO:0000313" key="2">
    <source>
        <dbReference type="EMBL" id="BAE33206.1"/>
    </source>
</evidence>
<accession>Q3U2D5</accession>
<organism evidence="2">
    <name type="scientific">Mus musculus</name>
    <name type="common">Mouse</name>
    <dbReference type="NCBI Taxonomy" id="10090"/>
    <lineage>
        <taxon>Eukaryota</taxon>
        <taxon>Metazoa</taxon>
        <taxon>Chordata</taxon>
        <taxon>Craniata</taxon>
        <taxon>Vertebrata</taxon>
        <taxon>Euteleostomi</taxon>
        <taxon>Mammalia</taxon>
        <taxon>Eutheria</taxon>
        <taxon>Euarchontoglires</taxon>
        <taxon>Glires</taxon>
        <taxon>Rodentia</taxon>
        <taxon>Myomorpha</taxon>
        <taxon>Muroidea</taxon>
        <taxon>Muridae</taxon>
        <taxon>Murinae</taxon>
        <taxon>Mus</taxon>
        <taxon>Mus</taxon>
    </lineage>
</organism>
<dbReference type="AGR" id="MGI:3588227"/>
<reference evidence="2" key="3">
    <citation type="journal article" date="2000" name="Genome Res.">
        <title>RIKEN integrated sequence analysis (RISA) system--384-format sequencing pipeline with 384 multicapillary sequencer.</title>
        <authorList>
            <person name="Shibata K."/>
            <person name="Itoh M."/>
            <person name="Aizawa K."/>
            <person name="Nagaoka S."/>
            <person name="Sasaki N."/>
            <person name="Carninci P."/>
            <person name="Konno H."/>
            <person name="Akiyama J."/>
            <person name="Nishi K."/>
            <person name="Kitsunai T."/>
            <person name="Tashiro H."/>
            <person name="Itoh M."/>
            <person name="Sumi N."/>
            <person name="Ishii Y."/>
            <person name="Nakamura S."/>
            <person name="Hazama M."/>
            <person name="Nishine T."/>
            <person name="Harada A."/>
            <person name="Yamamoto R."/>
            <person name="Matsumoto H."/>
            <person name="Sakaguchi S."/>
            <person name="Ikegami T."/>
            <person name="Kashiwagi K."/>
            <person name="Fujiwake S."/>
            <person name="Inoue K."/>
            <person name="Togawa Y."/>
            <person name="Izawa M."/>
            <person name="Ohara E."/>
            <person name="Watahiki M."/>
            <person name="Yoneda Y."/>
            <person name="Ishikawa T."/>
            <person name="Ozawa K."/>
            <person name="Tanaka T."/>
            <person name="Matsuura S."/>
            <person name="Kawai J."/>
            <person name="Okazaki Y."/>
            <person name="Muramatsu M."/>
            <person name="Inoue Y."/>
            <person name="Kira A."/>
            <person name="Hayashizaki Y."/>
        </authorList>
    </citation>
    <scope>NUCLEOTIDE SEQUENCE</scope>
    <source>
        <strain evidence="2">NOD</strain>
    </source>
</reference>